<dbReference type="CDD" id="cd07516">
    <property type="entry name" value="HAD_Pase"/>
    <property type="match status" value="1"/>
</dbReference>
<dbReference type="Gene3D" id="3.30.1240.10">
    <property type="match status" value="1"/>
</dbReference>
<accession>A0A0B0ID41</accession>
<dbReference type="eggNOG" id="COG0561">
    <property type="taxonomic scope" value="Bacteria"/>
</dbReference>
<evidence type="ECO:0000313" key="1">
    <source>
        <dbReference type="EMBL" id="KHF37954.1"/>
    </source>
</evidence>
<dbReference type="NCBIfam" id="TIGR01484">
    <property type="entry name" value="HAD-SF-IIB"/>
    <property type="match status" value="1"/>
</dbReference>
<dbReference type="SFLD" id="SFLDG01140">
    <property type="entry name" value="C2.B:_Phosphomannomutase_and_P"/>
    <property type="match status" value="1"/>
</dbReference>
<sequence>MMKLIAIDMDGTLLGGSHEVTEENAQAVKEAQQLGVEVVVATGRDEKEARYPLKEAQITCPVISVNGAQFRDKNETLLSTISISKETSKRVFDLFATHDIYFELYTNKGTFTDNYGKAIQAVIDFFISAGSDEDSKSLQAMAKERFDMGILSLTESYELLLKQEDTVILKILAFEKDKQKLNDVREKLQEISDIAISASAPDNIEITNIGAQKGIAVQAYADKLGITMNEVMVIGDSFNDVSMFKIAGYKVAMGNAEKAIKDLADFVTKRNDEDGVAFAIRKQLDENE</sequence>
<dbReference type="SFLD" id="SFLDG01144">
    <property type="entry name" value="C2.B.4:_PGP_Like"/>
    <property type="match status" value="1"/>
</dbReference>
<dbReference type="InterPro" id="IPR000150">
    <property type="entry name" value="Cof"/>
</dbReference>
<dbReference type="Proteomes" id="UP000030832">
    <property type="component" value="Unassembled WGS sequence"/>
</dbReference>
<name>A0A0B0ID41_9BACI</name>
<dbReference type="SFLD" id="SFLDS00003">
    <property type="entry name" value="Haloacid_Dehalogenase"/>
    <property type="match status" value="1"/>
</dbReference>
<evidence type="ECO:0008006" key="3">
    <source>
        <dbReference type="Google" id="ProtNLM"/>
    </source>
</evidence>
<protein>
    <recommendedName>
        <fullName evidence="3">Hydrolase</fullName>
    </recommendedName>
</protein>
<keyword evidence="2" id="KW-1185">Reference proteome</keyword>
<dbReference type="GO" id="GO:0000287">
    <property type="term" value="F:magnesium ion binding"/>
    <property type="evidence" value="ECO:0007669"/>
    <property type="project" value="TreeGrafter"/>
</dbReference>
<evidence type="ECO:0000313" key="2">
    <source>
        <dbReference type="Proteomes" id="UP000030832"/>
    </source>
</evidence>
<dbReference type="InterPro" id="IPR006379">
    <property type="entry name" value="HAD-SF_hydro_IIB"/>
</dbReference>
<gene>
    <name evidence="1" type="ORF">LQ50_24280</name>
</gene>
<dbReference type="GO" id="GO:0005829">
    <property type="term" value="C:cytosol"/>
    <property type="evidence" value="ECO:0007669"/>
    <property type="project" value="TreeGrafter"/>
</dbReference>
<dbReference type="STRING" id="333138.LQ50_24280"/>
<dbReference type="PANTHER" id="PTHR10000">
    <property type="entry name" value="PHOSPHOSERINE PHOSPHATASE"/>
    <property type="match status" value="1"/>
</dbReference>
<reference evidence="1 2" key="1">
    <citation type="submission" date="2014-09" db="EMBL/GenBank/DDBJ databases">
        <title>Genome sequencing and annotation of Bacillus Okhensis strain Kh10-101T.</title>
        <authorList>
            <person name="Prakash J.S."/>
        </authorList>
    </citation>
    <scope>NUCLEOTIDE SEQUENCE [LARGE SCALE GENOMIC DNA]</scope>
    <source>
        <strain evidence="2">Kh10-101T</strain>
    </source>
</reference>
<dbReference type="NCBIfam" id="TIGR00099">
    <property type="entry name" value="Cof-subfamily"/>
    <property type="match status" value="1"/>
</dbReference>
<dbReference type="SUPFAM" id="SSF56784">
    <property type="entry name" value="HAD-like"/>
    <property type="match status" value="1"/>
</dbReference>
<dbReference type="InterPro" id="IPR036412">
    <property type="entry name" value="HAD-like_sf"/>
</dbReference>
<organism evidence="1 2">
    <name type="scientific">Halalkalibacter okhensis</name>
    <dbReference type="NCBI Taxonomy" id="333138"/>
    <lineage>
        <taxon>Bacteria</taxon>
        <taxon>Bacillati</taxon>
        <taxon>Bacillota</taxon>
        <taxon>Bacilli</taxon>
        <taxon>Bacillales</taxon>
        <taxon>Bacillaceae</taxon>
        <taxon>Halalkalibacter</taxon>
    </lineage>
</organism>
<dbReference type="PANTHER" id="PTHR10000:SF55">
    <property type="entry name" value="5-AMINO-6-(5-PHOSPHO-D-RIBITYLAMINO)URACIL PHOSPHATASE YCSE"/>
    <property type="match status" value="1"/>
</dbReference>
<comment type="caution">
    <text evidence="1">The sequence shown here is derived from an EMBL/GenBank/DDBJ whole genome shotgun (WGS) entry which is preliminary data.</text>
</comment>
<dbReference type="EMBL" id="JRJU01000059">
    <property type="protein sequence ID" value="KHF37954.1"/>
    <property type="molecule type" value="Genomic_DNA"/>
</dbReference>
<dbReference type="InterPro" id="IPR023214">
    <property type="entry name" value="HAD_sf"/>
</dbReference>
<dbReference type="Gene3D" id="3.40.50.1000">
    <property type="entry name" value="HAD superfamily/HAD-like"/>
    <property type="match status" value="1"/>
</dbReference>
<dbReference type="Pfam" id="PF08282">
    <property type="entry name" value="Hydrolase_3"/>
    <property type="match status" value="1"/>
</dbReference>
<dbReference type="GO" id="GO:0016791">
    <property type="term" value="F:phosphatase activity"/>
    <property type="evidence" value="ECO:0007669"/>
    <property type="project" value="TreeGrafter"/>
</dbReference>
<proteinExistence type="predicted"/>
<dbReference type="AlphaFoldDB" id="A0A0B0ID41"/>